<keyword evidence="4" id="KW-1185">Reference proteome</keyword>
<sequence length="1069" mass="118011">MNKIKQKKGLPKLIQGMCIAILIVPLFFTAFFGPHQKNSASAAPKETINLVVHKMIFEKGNYPVTGDDMFNNQGNEIDDIAGTGGTGKEGVPFALYQVNTNIVQNNTWQALVAFINGFEVSASDTVPPANGSRDDGVREGLQWPESVETAIDEIFANGTKTSVRTYIQRAYAAAAAKDKDGELSAAMATVTGTHYYPMTAYSFSRVVEELLKAVNNNIDTPAFPLAKDNKGADYPDMDTNGYRLTGDDGGKLTYENLLNDEARYILIEGAMDNGKQYRQSASPIVLDLPLTTTDDSGEVHVYPKNELPTQRAVFRKVDASNTGGPIVKNDEVTDGWVKMGNDNYTQEADYDSTTDVTSGASVEGHELLPIGGAKFVLFEYTGTKAGWERLESAQIQISKKGDADQASSYTVSGFSSRPVANPEGASELFEAADKTGIVRSPELPYGRYFFVEVQTPASMGEEHFSINAYPVVFEVNADNVDMGSGHDGIPQAIHATSYASHIDDDIADVDDWQFPNYKRPTLTKSLEVINDKTTAPDSDTTPGIAIGGGIEPTVADTYRYKLSATIVTPQVLYGKYAAFYDIFYRNEAQKVEGDFVYPTYTDHEEEEPTDFSSLLDITQIFDIKNYQGPRIDKINYDKDIDYTDGKVLDFFVDKSAEGVSSTEPQNILTTGIDPESVKSTLVLRDGDTVLGHFSNQRKTTDETDQGSADWKQYGPWLGRFSSYDINEEGDRVDNPEGIARIGWFDTQREETGFEQDMLGLVEFGTPTGTQLYWNIDFEHASELIEDYNKKHETNIAFAGVTNLDLEFDLMPKLNETGQSFLSQLQLQTLHNVGQFEWLLDQDDHPYSEDSFTAFLGGQTFKKVDQDGEILNTSVADNGSLSDAGHFYVGRKVANGATEYLVYDKVKRAVIGWEKKILTRAEFTDKYGDNENATMFFDTDSSGEFSIYGLTPNADQIGDVETHFDKGRKAVHYFIFEDPEGLSYSGENPIKYQPLAGSGEEFYVIPKDPEVPNDNPLGLGVTELGTATISNRKAVPFPVTGGIGILIFITLGLALTFVGYRYFKTRKNEA</sequence>
<dbReference type="InterPro" id="IPR013783">
    <property type="entry name" value="Ig-like_fold"/>
</dbReference>
<keyword evidence="1" id="KW-0812">Transmembrane</keyword>
<dbReference type="Gene3D" id="2.60.40.10">
    <property type="entry name" value="Immunoglobulins"/>
    <property type="match status" value="2"/>
</dbReference>
<dbReference type="RefSeq" id="WP_133363450.1">
    <property type="nucleotide sequence ID" value="NZ_CP037940.1"/>
</dbReference>
<feature type="transmembrane region" description="Helical" evidence="1">
    <location>
        <begin position="12"/>
        <end position="32"/>
    </location>
</feature>
<feature type="transmembrane region" description="Helical" evidence="1">
    <location>
        <begin position="1038"/>
        <end position="1062"/>
    </location>
</feature>
<gene>
    <name evidence="3" type="ORF">EQG49_07805</name>
</gene>
<keyword evidence="1" id="KW-0472">Membrane</keyword>
<evidence type="ECO:0000256" key="1">
    <source>
        <dbReference type="SAM" id="Phobius"/>
    </source>
</evidence>
<dbReference type="OrthoDB" id="2178703at2"/>
<organism evidence="3 4">
    <name type="scientific">Periweissella cryptocerci</name>
    <dbReference type="NCBI Taxonomy" id="2506420"/>
    <lineage>
        <taxon>Bacteria</taxon>
        <taxon>Bacillati</taxon>
        <taxon>Bacillota</taxon>
        <taxon>Bacilli</taxon>
        <taxon>Lactobacillales</taxon>
        <taxon>Lactobacillaceae</taxon>
        <taxon>Periweissella</taxon>
    </lineage>
</organism>
<feature type="domain" description="Gram-positive pilin subunit D1 N-terminal" evidence="2">
    <location>
        <begin position="225"/>
        <end position="306"/>
    </location>
</feature>
<evidence type="ECO:0000313" key="4">
    <source>
        <dbReference type="Proteomes" id="UP000292886"/>
    </source>
</evidence>
<dbReference type="EMBL" id="CP037940">
    <property type="protein sequence ID" value="QBO36373.1"/>
    <property type="molecule type" value="Genomic_DNA"/>
</dbReference>
<dbReference type="InterPro" id="IPR032364">
    <property type="entry name" value="GramPos_pilinD1_N"/>
</dbReference>
<reference evidence="4" key="1">
    <citation type="submission" date="2019-03" db="EMBL/GenBank/DDBJ databases">
        <title>Weissella sp. 26KH-42 Genome sequencing.</title>
        <authorList>
            <person name="Heo J."/>
            <person name="Kim S.-J."/>
            <person name="Kim J.-S."/>
            <person name="Hong S.-B."/>
            <person name="Kwon S.-W."/>
        </authorList>
    </citation>
    <scope>NUCLEOTIDE SEQUENCE [LARGE SCALE GENOMIC DNA]</scope>
    <source>
        <strain evidence="4">26KH-42</strain>
    </source>
</reference>
<dbReference type="Pfam" id="PF16555">
    <property type="entry name" value="GramPos_pilinD1"/>
    <property type="match status" value="1"/>
</dbReference>
<evidence type="ECO:0000313" key="3">
    <source>
        <dbReference type="EMBL" id="QBO36373.1"/>
    </source>
</evidence>
<protein>
    <recommendedName>
        <fullName evidence="2">Gram-positive pilin subunit D1 N-terminal domain-containing protein</fullName>
    </recommendedName>
</protein>
<accession>A0A4P6YUI6</accession>
<proteinExistence type="predicted"/>
<evidence type="ECO:0000259" key="2">
    <source>
        <dbReference type="Pfam" id="PF16555"/>
    </source>
</evidence>
<keyword evidence="1" id="KW-1133">Transmembrane helix</keyword>
<dbReference type="KEGG" id="wei:EQG49_07805"/>
<dbReference type="AlphaFoldDB" id="A0A4P6YUI6"/>
<name>A0A4P6YUI6_9LACO</name>
<dbReference type="Proteomes" id="UP000292886">
    <property type="component" value="Chromosome"/>
</dbReference>